<dbReference type="PANTHER" id="PTHR31006">
    <property type="entry name" value="F-BOX DOMAIN-CONTAINING PROTEIN-RELATED-RELATED"/>
    <property type="match status" value="1"/>
</dbReference>
<feature type="domain" description="F-box" evidence="1">
    <location>
        <begin position="1289"/>
        <end position="1329"/>
    </location>
</feature>
<sequence length="1886" mass="225703">MLLFVHLCVAVFTPWMMIPWNIPARFQHRRDKITEIYKMIPLQRLKLNPPSKMSWIDIPFKVREIIIDKMDAKTRCLFSRCSKICNEEAKKSKFYLYGLAVCEDQYYPVLLKIMYDESGNGYWFEFVRANTSQTIVVYRCSNAGKNTVMWTTLENGNNDEVTLRYLRNYLEIYKKQIQFFEFDVSSIQFSEFDSSESLDFTLRHLENLKKIKINDKPEEWRNLNDIPFVDKHQILNLEAIDLPDDFTFKSNDLFDFKGKNASVFIDDFDKDNCEQYLRMLKFGEITVDIIKIYAPALERTVFSNIVSEYAINEDNLISFDFCSDYRKYSVSFDEGVLNIRTIEVFKNEVDQCIFWNKLPWHIQENAIYQMDPKSRCRFAQCSKYSEKEAKRSKNYLYKIGVYKNLEWDTELHFAFSENSEKDFWFEFMSDYENDNQTIVLYKTWKNGEQFIKWTKVENGKPREVRLKYLKEYLSKYAKVIRYFHFEDETILLREFKANLNKLRNLEKIYVTDNTEKFPDYLKLGYLDWEVIRRCKHVFLHTDSVLSFEQLLELDIETAEFICVDMQEMDNFKNYLNMLKNGKIHENLKEIRFKFTNEEKMDIHEIGPLLRIEETPITLKFSLKSNVKENGIIEVFQQFGDDEYYISIKCYEESQIFEMLPVKRLRPISSLEITWIDIPFKVREIIIDKMDSKTRCLFSRCSKICNEEAKKSKFYIYGLDVCEDHDDRETEVLKIQFDESGNGYWFDFLYPDSLHTIVAYRCFKSGKETAMWTTFENGFCDNMRSRYARIYLEKYQKQVQFFRFSCKKSFDFTLMHLENLKKIQIVQIPDEWRRLKDIKFIYRRQLLNIDTIELPSKIGFTSMDLFDFKGKNASVSIDDFNKENFKKYLEMLKTGEISVNSLKIVAKRLYYMDFEIIGKYLGVSNYTEKKYGFQSFDFNSDARKYLVSFEKGILKIETIEVFKKKVDQFIFWPNLPLHIQENVIDKMDSKSRCRFAQCSKDSEKEAKRSKNYLYKIGVTEEHCCHLELQFAFSENSEIDFWLHIMPDFQDQTIIVYKTGKHGEEIVKWTKLENGEAEKIRLKYLKEYLGRYGKIIKSFYFHGDTDLLDELNIKNSKNLERIHIKNNYDNEEDYVENGNLDWDLVLRCKHVILENDAILPFEKLLELDIETGRLRCDELAEEDNFKNYLNMLKNGQIHRNLKEIRFLSTAQRRLSFHGFRPFFKIEENRTSQKFSFRSNVKENQIIEVFQQFGDDEFYIHIKFVENFEILKMLPVKRLRASRPPKITWIDIPSKIREIIIDKMDAKSRCLFSRCSKICNEEAKKSKFYIYGLAVCDDVNSKKSDGPILKIMFDESGKGFWFDFLYSETNNLIVAYRCYKKGKKKTMWTVSESGFHDKALLRYVIFYLEKYQEQVQFFRFSCNEKVKFTLMHLKNLKKLEINNAPKEWTGLNNISLLYRHKLLKIDTIKLTNVKFTSNDLFDFKGNNAHVVICDFDGNNFKKYLKMLKDGEISINSIEIVTTLLKYKDFKTIGKDIDILYYTEYKEAMIFSFQFVSEDRQYSVIYGNRGLKIETIKVFKKLDQFAFWSKLPLHIKENVIDKMDSKSRCRFAQCSKDSETAAKRSKNYLYEIEVNRNGDWYLELRFGFSENSEKDFWLEFMDEYEDDNQTIVVYKTGKTGEENMKWTKIEDGKPEDILMKYFDEYLAKYANIVKSFSYKDFYRSLSDFNINRFENLEKIDINDYSVSPYMKPAYYLKNGILNWKTISSCKHVFLYNNADLSFKQFLELDLETGDIQCDELSRGNHLEKYMEMLINGKVHRNLKSLKFYLSNDISFEFDDFDYISKTESDYDSELTYKYRLNFKENWIIEILRKNGDEQGRISIKCYDESK</sequence>
<evidence type="ECO:0000313" key="2">
    <source>
        <dbReference type="EMBL" id="CAI5439514.1"/>
    </source>
</evidence>
<feature type="domain" description="F-box" evidence="1">
    <location>
        <begin position="1587"/>
        <end position="1627"/>
    </location>
</feature>
<accession>A0A9P1I734</accession>
<keyword evidence="3" id="KW-1185">Reference proteome</keyword>
<dbReference type="InterPro" id="IPR042317">
    <property type="entry name" value="She-1-like"/>
</dbReference>
<dbReference type="SMART" id="SM00256">
    <property type="entry name" value="FBOX"/>
    <property type="match status" value="4"/>
</dbReference>
<proteinExistence type="predicted"/>
<dbReference type="PANTHER" id="PTHR31006:SF17">
    <property type="entry name" value="FBA_2 DOMAIN-CONTAINING PROTEIN"/>
    <property type="match status" value="1"/>
</dbReference>
<evidence type="ECO:0000313" key="3">
    <source>
        <dbReference type="Proteomes" id="UP001152747"/>
    </source>
</evidence>
<organism evidence="2 3">
    <name type="scientific">Caenorhabditis angaria</name>
    <dbReference type="NCBI Taxonomy" id="860376"/>
    <lineage>
        <taxon>Eukaryota</taxon>
        <taxon>Metazoa</taxon>
        <taxon>Ecdysozoa</taxon>
        <taxon>Nematoda</taxon>
        <taxon>Chromadorea</taxon>
        <taxon>Rhabditida</taxon>
        <taxon>Rhabditina</taxon>
        <taxon>Rhabditomorpha</taxon>
        <taxon>Rhabditoidea</taxon>
        <taxon>Rhabditidae</taxon>
        <taxon>Peloderinae</taxon>
        <taxon>Caenorhabditis</taxon>
    </lineage>
</organism>
<reference evidence="2" key="1">
    <citation type="submission" date="2022-11" db="EMBL/GenBank/DDBJ databases">
        <authorList>
            <person name="Kikuchi T."/>
        </authorList>
    </citation>
    <scope>NUCLEOTIDE SEQUENCE</scope>
    <source>
        <strain evidence="2">PS1010</strain>
    </source>
</reference>
<dbReference type="Proteomes" id="UP001152747">
    <property type="component" value="Unassembled WGS sequence"/>
</dbReference>
<dbReference type="Pfam" id="PF00646">
    <property type="entry name" value="F-box"/>
    <property type="match status" value="6"/>
</dbReference>
<comment type="caution">
    <text evidence="2">The sequence shown here is derived from an EMBL/GenBank/DDBJ whole genome shotgun (WGS) entry which is preliminary data.</text>
</comment>
<dbReference type="InterPro" id="IPR001810">
    <property type="entry name" value="F-box_dom"/>
</dbReference>
<gene>
    <name evidence="2" type="ORF">CAMP_LOCUS2151</name>
</gene>
<protein>
    <recommendedName>
        <fullName evidence="1">F-box domain-containing protein</fullName>
    </recommendedName>
</protein>
<name>A0A9P1I734_9PELO</name>
<feature type="domain" description="F-box" evidence="1">
    <location>
        <begin position="974"/>
        <end position="1015"/>
    </location>
</feature>
<evidence type="ECO:0000259" key="1">
    <source>
        <dbReference type="SMART" id="SM00256"/>
    </source>
</evidence>
<feature type="domain" description="F-box" evidence="1">
    <location>
        <begin position="677"/>
        <end position="717"/>
    </location>
</feature>
<dbReference type="EMBL" id="CANHGI010000001">
    <property type="protein sequence ID" value="CAI5439514.1"/>
    <property type="molecule type" value="Genomic_DNA"/>
</dbReference>